<feature type="transmembrane region" description="Helical" evidence="1">
    <location>
        <begin position="246"/>
        <end position="270"/>
    </location>
</feature>
<protein>
    <recommendedName>
        <fullName evidence="4">Gustatory receptor</fullName>
    </recommendedName>
</protein>
<reference evidence="2" key="2">
    <citation type="submission" date="2024-08" db="UniProtKB">
        <authorList>
            <consortium name="EnsemblMetazoa"/>
        </authorList>
    </citation>
    <scope>IDENTIFICATION</scope>
</reference>
<dbReference type="AlphaFoldDB" id="A0AAR5Q256"/>
<feature type="transmembrane region" description="Helical" evidence="1">
    <location>
        <begin position="430"/>
        <end position="451"/>
    </location>
</feature>
<keyword evidence="1" id="KW-0812">Transmembrane</keyword>
<feature type="transmembrane region" description="Helical" evidence="1">
    <location>
        <begin position="202"/>
        <end position="226"/>
    </location>
</feature>
<feature type="transmembrane region" description="Helical" evidence="1">
    <location>
        <begin position="88"/>
        <end position="107"/>
    </location>
</feature>
<dbReference type="EnsemblMetazoa" id="XM_019911755.1">
    <property type="protein sequence ID" value="XP_019767314.1"/>
    <property type="gene ID" value="LOC109542509"/>
</dbReference>
<dbReference type="KEGG" id="dpa:109542509"/>
<organism evidence="2 3">
    <name type="scientific">Dendroctonus ponderosae</name>
    <name type="common">Mountain pine beetle</name>
    <dbReference type="NCBI Taxonomy" id="77166"/>
    <lineage>
        <taxon>Eukaryota</taxon>
        <taxon>Metazoa</taxon>
        <taxon>Ecdysozoa</taxon>
        <taxon>Arthropoda</taxon>
        <taxon>Hexapoda</taxon>
        <taxon>Insecta</taxon>
        <taxon>Pterygota</taxon>
        <taxon>Neoptera</taxon>
        <taxon>Endopterygota</taxon>
        <taxon>Coleoptera</taxon>
        <taxon>Polyphaga</taxon>
        <taxon>Cucujiformia</taxon>
        <taxon>Curculionidae</taxon>
        <taxon>Scolytinae</taxon>
        <taxon>Dendroctonus</taxon>
    </lineage>
</organism>
<dbReference type="PANTHER" id="PTHR38337:SF1">
    <property type="entry name" value="GUSTATORY RECEPTOR"/>
    <property type="match status" value="1"/>
</dbReference>
<dbReference type="PANTHER" id="PTHR38337">
    <property type="entry name" value="AGAP010540-PA"/>
    <property type="match status" value="1"/>
</dbReference>
<evidence type="ECO:0008006" key="4">
    <source>
        <dbReference type="Google" id="ProtNLM"/>
    </source>
</evidence>
<dbReference type="Proteomes" id="UP000019118">
    <property type="component" value="Unassembled WGS sequence"/>
</dbReference>
<evidence type="ECO:0000313" key="2">
    <source>
        <dbReference type="EnsemblMetazoa" id="XP_019767314.1"/>
    </source>
</evidence>
<evidence type="ECO:0000256" key="1">
    <source>
        <dbReference type="SAM" id="Phobius"/>
    </source>
</evidence>
<dbReference type="GeneID" id="109542509"/>
<keyword evidence="3" id="KW-1185">Reference proteome</keyword>
<feature type="transmembrane region" description="Helical" evidence="1">
    <location>
        <begin position="314"/>
        <end position="338"/>
    </location>
</feature>
<reference evidence="3" key="1">
    <citation type="journal article" date="2013" name="Genome Biol.">
        <title>Draft genome of the mountain pine beetle, Dendroctonus ponderosae Hopkins, a major forest pest.</title>
        <authorList>
            <person name="Keeling C.I."/>
            <person name="Yuen M.M."/>
            <person name="Liao N.Y."/>
            <person name="Docking T.R."/>
            <person name="Chan S.K."/>
            <person name="Taylor G.A."/>
            <person name="Palmquist D.L."/>
            <person name="Jackman S.D."/>
            <person name="Nguyen A."/>
            <person name="Li M."/>
            <person name="Henderson H."/>
            <person name="Janes J.K."/>
            <person name="Zhao Y."/>
            <person name="Pandoh P."/>
            <person name="Moore R."/>
            <person name="Sperling F.A."/>
            <person name="Huber D.P."/>
            <person name="Birol I."/>
            <person name="Jones S.J."/>
            <person name="Bohlmann J."/>
        </authorList>
    </citation>
    <scope>NUCLEOTIDE SEQUENCE</scope>
</reference>
<proteinExistence type="predicted"/>
<dbReference type="CTD" id="37648"/>
<feature type="transmembrane region" description="Helical" evidence="1">
    <location>
        <begin position="350"/>
        <end position="371"/>
    </location>
</feature>
<keyword evidence="1" id="KW-0472">Membrane</keyword>
<name>A0AAR5Q256_DENPD</name>
<accession>A0AAR5Q256</accession>
<keyword evidence="1" id="KW-1133">Transmembrane helix</keyword>
<sequence length="457" mass="52105">MMKTHLDMENKALSHDDQSLEANLISSTSMGDEHNVMIMEDSFDPYSITGILTVCKRELLGPYMRFLSLVGLRPIIGEHSQWGCCVKWLNAMYSMQVVIFLLLGYCLQYMSCFRRDRGFGSMTSTHLHSKLHLKAMYEKSCTGSLSSSFIFPSLLHFTGYLYASVVFRTNDDNQLPVLIERVFLTSSHLPNMQLHQRQIVKTLWTFVVGSFVWMLATIGLVSYMMVEGDVTMKWFEDGPFQVQLTLKILLVVCLIWHDIVQASVISNYCLQAQLLRSYVQFIREKLLQQSIRPLQWIRDIEEFRKLLTYLNQEVAPSVCIFTLINGTYAISGTLWLLAAHYELSNDIVPIYTGVNIANVVLWWFIAAAPFVQAARLTIACNNMKTVGQEVITRPFTHMNTPFQDLNSILIYTASLKIKAKLFNLPISGKYVGISFALLSVLFLVLSQSNILEIAFQS</sequence>
<dbReference type="RefSeq" id="XP_019767314.1">
    <property type="nucleotide sequence ID" value="XM_019911755.2"/>
</dbReference>
<evidence type="ECO:0000313" key="3">
    <source>
        <dbReference type="Proteomes" id="UP000019118"/>
    </source>
</evidence>